<dbReference type="OrthoDB" id="6618793at2759"/>
<feature type="region of interest" description="Disordered" evidence="9">
    <location>
        <begin position="117"/>
        <end position="136"/>
    </location>
</feature>
<evidence type="ECO:0000256" key="3">
    <source>
        <dbReference type="ARBA" id="ARBA00022946"/>
    </source>
</evidence>
<keyword evidence="6" id="KW-0687">Ribonucleoprotein</keyword>
<evidence type="ECO:0000256" key="2">
    <source>
        <dbReference type="ARBA" id="ARBA00005557"/>
    </source>
</evidence>
<dbReference type="PANTHER" id="PTHR33618">
    <property type="entry name" value="39S RIBOSOMAL PROTEIN L53, MITOCHONDRIAL"/>
    <property type="match status" value="1"/>
</dbReference>
<evidence type="ECO:0000256" key="7">
    <source>
        <dbReference type="ARBA" id="ARBA00035180"/>
    </source>
</evidence>
<keyword evidence="5" id="KW-0496">Mitochondrion</keyword>
<feature type="compositionally biased region" description="Basic and acidic residues" evidence="9">
    <location>
        <begin position="117"/>
        <end position="130"/>
    </location>
</feature>
<evidence type="ECO:0000256" key="8">
    <source>
        <dbReference type="ARBA" id="ARBA00042721"/>
    </source>
</evidence>
<evidence type="ECO:0000256" key="1">
    <source>
        <dbReference type="ARBA" id="ARBA00004173"/>
    </source>
</evidence>
<organism evidence="10 11">
    <name type="scientific">Nasonia vitripennis</name>
    <name type="common">Parasitic wasp</name>
    <dbReference type="NCBI Taxonomy" id="7425"/>
    <lineage>
        <taxon>Eukaryota</taxon>
        <taxon>Metazoa</taxon>
        <taxon>Ecdysozoa</taxon>
        <taxon>Arthropoda</taxon>
        <taxon>Hexapoda</taxon>
        <taxon>Insecta</taxon>
        <taxon>Pterygota</taxon>
        <taxon>Neoptera</taxon>
        <taxon>Endopterygota</taxon>
        <taxon>Hymenoptera</taxon>
        <taxon>Apocrita</taxon>
        <taxon>Proctotrupomorpha</taxon>
        <taxon>Chalcidoidea</taxon>
        <taxon>Pteromalidae</taxon>
        <taxon>Pteromalinae</taxon>
        <taxon>Nasonia</taxon>
    </lineage>
</organism>
<evidence type="ECO:0000256" key="9">
    <source>
        <dbReference type="SAM" id="MobiDB-lite"/>
    </source>
</evidence>
<comment type="similarity">
    <text evidence="2">Belongs to the mitochondrion-specific ribosomal protein mL53 family.</text>
</comment>
<proteinExistence type="inferred from homology"/>
<dbReference type="EnsemblMetazoa" id="NM_001191047">
    <property type="protein sequence ID" value="NP_001177976"/>
    <property type="gene ID" value="GeneID_100499173"/>
</dbReference>
<dbReference type="Gene3D" id="3.40.30.10">
    <property type="entry name" value="Glutaredoxin"/>
    <property type="match status" value="1"/>
</dbReference>
<evidence type="ECO:0000256" key="4">
    <source>
        <dbReference type="ARBA" id="ARBA00022980"/>
    </source>
</evidence>
<evidence type="ECO:0000256" key="5">
    <source>
        <dbReference type="ARBA" id="ARBA00023128"/>
    </source>
</evidence>
<dbReference type="FunCoup" id="A0A7M6UMX2">
    <property type="interactions" value="54"/>
</dbReference>
<dbReference type="AlphaFoldDB" id="A0A7M6UMX2"/>
<evidence type="ECO:0000256" key="6">
    <source>
        <dbReference type="ARBA" id="ARBA00023274"/>
    </source>
</evidence>
<accession>A0A7M6UMX2</accession>
<keyword evidence="4" id="KW-0689">Ribosomal protein</keyword>
<protein>
    <recommendedName>
        <fullName evidence="7">Large ribosomal subunit protein mL53</fullName>
    </recommendedName>
    <alternativeName>
        <fullName evidence="8">39S ribosomal protein L53, mitochondrial</fullName>
    </alternativeName>
</protein>
<dbReference type="InterPro" id="IPR019716">
    <property type="entry name" value="Ribosomal_mL53"/>
</dbReference>
<comment type="subcellular location">
    <subcellularLocation>
        <location evidence="1">Mitochondrion</location>
    </subcellularLocation>
</comment>
<dbReference type="PANTHER" id="PTHR33618:SF1">
    <property type="entry name" value="LARGE RIBOSOMAL SUBUNIT PROTEIN ML53"/>
    <property type="match status" value="1"/>
</dbReference>
<dbReference type="InterPro" id="IPR052473">
    <property type="entry name" value="mtLSU_mL53"/>
</dbReference>
<dbReference type="Proteomes" id="UP000002358">
    <property type="component" value="Unassembled WGS sequence"/>
</dbReference>
<evidence type="ECO:0000313" key="11">
    <source>
        <dbReference type="Proteomes" id="UP000002358"/>
    </source>
</evidence>
<dbReference type="RefSeq" id="NP_001177976.1">
    <property type="nucleotide sequence ID" value="NM_001191047.1"/>
</dbReference>
<reference evidence="10" key="1">
    <citation type="submission" date="2021-01" db="UniProtKB">
        <authorList>
            <consortium name="EnsemblMetazoa"/>
        </authorList>
    </citation>
    <scope>IDENTIFICATION</scope>
</reference>
<dbReference type="SMR" id="A0A7M6UMX2"/>
<dbReference type="CTD" id="116540"/>
<dbReference type="KEGG" id="nvi:100499173"/>
<name>A0A7M6UMX2_NASVI</name>
<keyword evidence="11" id="KW-1185">Reference proteome</keyword>
<dbReference type="Pfam" id="PF10780">
    <property type="entry name" value="MRP_L53"/>
    <property type="match status" value="1"/>
</dbReference>
<dbReference type="GO" id="GO:0005762">
    <property type="term" value="C:mitochondrial large ribosomal subunit"/>
    <property type="evidence" value="ECO:0007669"/>
    <property type="project" value="TreeGrafter"/>
</dbReference>
<evidence type="ECO:0000313" key="10">
    <source>
        <dbReference type="EnsemblMetazoa" id="NP_001177976"/>
    </source>
</evidence>
<sequence>MSISFSGCRSRSGGLISAIAKQIKLINLKPLVKITVRFDPFYEKVSETRKFLYHISGPKVTATNISCILKTEIVCDDSSPTVTYSFESGENIILKTSNLSTLELLKVFNRHISDHTKPSEDKEIVNSSKKEKQHKR</sequence>
<dbReference type="GeneID" id="100499173"/>
<dbReference type="InParanoid" id="A0A7M6UMX2"/>
<keyword evidence="3" id="KW-0809">Transit peptide</keyword>